<accession>A0ABW8D9G8</accession>
<organism evidence="8 9">
    <name type="scientific">Legionella lytica</name>
    <dbReference type="NCBI Taxonomy" id="96232"/>
    <lineage>
        <taxon>Bacteria</taxon>
        <taxon>Pseudomonadati</taxon>
        <taxon>Pseudomonadota</taxon>
        <taxon>Gammaproteobacteria</taxon>
        <taxon>Legionellales</taxon>
        <taxon>Legionellaceae</taxon>
        <taxon>Legionella</taxon>
    </lineage>
</organism>
<feature type="domain" description="CSD" evidence="7">
    <location>
        <begin position="4"/>
        <end position="67"/>
    </location>
</feature>
<evidence type="ECO:0000256" key="2">
    <source>
        <dbReference type="ARBA" id="ARBA00022490"/>
    </source>
</evidence>
<keyword evidence="5" id="KW-0010">Activator</keyword>
<dbReference type="SUPFAM" id="SSF50249">
    <property type="entry name" value="Nucleic acid-binding proteins"/>
    <property type="match status" value="1"/>
</dbReference>
<dbReference type="Proteomes" id="UP001615550">
    <property type="component" value="Unassembled WGS sequence"/>
</dbReference>
<evidence type="ECO:0000256" key="4">
    <source>
        <dbReference type="ARBA" id="ARBA00023125"/>
    </source>
</evidence>
<evidence type="ECO:0000256" key="6">
    <source>
        <dbReference type="ARBA" id="ARBA00023163"/>
    </source>
</evidence>
<evidence type="ECO:0000256" key="1">
    <source>
        <dbReference type="ARBA" id="ARBA00004496"/>
    </source>
</evidence>
<dbReference type="InterPro" id="IPR002059">
    <property type="entry name" value="CSP_DNA-bd"/>
</dbReference>
<evidence type="ECO:0000256" key="3">
    <source>
        <dbReference type="ARBA" id="ARBA00023015"/>
    </source>
</evidence>
<keyword evidence="3" id="KW-0805">Transcription regulation</keyword>
<proteinExistence type="predicted"/>
<evidence type="ECO:0000256" key="5">
    <source>
        <dbReference type="ARBA" id="ARBA00023159"/>
    </source>
</evidence>
<dbReference type="InterPro" id="IPR011129">
    <property type="entry name" value="CSD"/>
</dbReference>
<dbReference type="PANTHER" id="PTHR46565:SF20">
    <property type="entry name" value="COLD SHOCK DOMAIN-CONTAINING PROTEIN 4"/>
    <property type="match status" value="1"/>
</dbReference>
<keyword evidence="9" id="KW-1185">Reference proteome</keyword>
<dbReference type="RefSeq" id="WP_400188183.1">
    <property type="nucleotide sequence ID" value="NZ_JBGORX010000005.1"/>
</dbReference>
<dbReference type="CDD" id="cd04458">
    <property type="entry name" value="CSP_CDS"/>
    <property type="match status" value="1"/>
</dbReference>
<dbReference type="SMART" id="SM00357">
    <property type="entry name" value="CSP"/>
    <property type="match status" value="1"/>
</dbReference>
<protein>
    <submittedName>
        <fullName evidence="8">Cold-shock protein</fullName>
    </submittedName>
</protein>
<dbReference type="PROSITE" id="PS51857">
    <property type="entry name" value="CSD_2"/>
    <property type="match status" value="1"/>
</dbReference>
<dbReference type="PIRSF" id="PIRSF002599">
    <property type="entry name" value="Cold_shock_A"/>
    <property type="match status" value="1"/>
</dbReference>
<comment type="subcellular location">
    <subcellularLocation>
        <location evidence="1">Cytoplasm</location>
    </subcellularLocation>
</comment>
<dbReference type="EMBL" id="JBGORX010000005">
    <property type="protein sequence ID" value="MFJ1269360.1"/>
    <property type="molecule type" value="Genomic_DNA"/>
</dbReference>
<keyword evidence="4" id="KW-0238">DNA-binding</keyword>
<evidence type="ECO:0000259" key="7">
    <source>
        <dbReference type="PROSITE" id="PS51857"/>
    </source>
</evidence>
<name>A0ABW8D9G8_9GAMM</name>
<dbReference type="Pfam" id="PF00313">
    <property type="entry name" value="CSD"/>
    <property type="match status" value="1"/>
</dbReference>
<keyword evidence="6" id="KW-0804">Transcription</keyword>
<gene>
    <name evidence="8" type="ORF">ACD661_12400</name>
</gene>
<dbReference type="PANTHER" id="PTHR46565">
    <property type="entry name" value="COLD SHOCK DOMAIN PROTEIN 2"/>
    <property type="match status" value="1"/>
</dbReference>
<dbReference type="PRINTS" id="PR00050">
    <property type="entry name" value="COLDSHOCK"/>
</dbReference>
<sequence>MSVKINGTVKWFRDDKGFGFIQSEGQEYFVHFSGIVGDGFKSLPVGAKVAFALTKGAKGMQAHDVEVIN</sequence>
<comment type="caution">
    <text evidence="8">The sequence shown here is derived from an EMBL/GenBank/DDBJ whole genome shotgun (WGS) entry which is preliminary data.</text>
</comment>
<evidence type="ECO:0000313" key="8">
    <source>
        <dbReference type="EMBL" id="MFJ1269360.1"/>
    </source>
</evidence>
<dbReference type="InterPro" id="IPR012156">
    <property type="entry name" value="Cold_shock_CspA"/>
</dbReference>
<keyword evidence="2" id="KW-0963">Cytoplasm</keyword>
<reference evidence="8 9" key="1">
    <citation type="submission" date="2024-08" db="EMBL/GenBank/DDBJ databases">
        <title>Draft Genome Sequence of Legionella lytica strain DSB2004, Isolated From a Fire Sprinkler System.</title>
        <authorList>
            <person name="Everhart A.D."/>
            <person name="Kidane D.T."/>
            <person name="Farone A.L."/>
            <person name="Farone M.B."/>
        </authorList>
    </citation>
    <scope>NUCLEOTIDE SEQUENCE [LARGE SCALE GENOMIC DNA]</scope>
    <source>
        <strain evidence="8 9">DSB2004</strain>
    </source>
</reference>
<dbReference type="InterPro" id="IPR012340">
    <property type="entry name" value="NA-bd_OB-fold"/>
</dbReference>
<evidence type="ECO:0000313" key="9">
    <source>
        <dbReference type="Proteomes" id="UP001615550"/>
    </source>
</evidence>
<dbReference type="Gene3D" id="2.40.50.140">
    <property type="entry name" value="Nucleic acid-binding proteins"/>
    <property type="match status" value="1"/>
</dbReference>